<proteinExistence type="predicted"/>
<protein>
    <submittedName>
        <fullName evidence="2">Uncharacterized protein</fullName>
    </submittedName>
</protein>
<evidence type="ECO:0000313" key="2">
    <source>
        <dbReference type="EMBL" id="SJL10157.1"/>
    </source>
</evidence>
<dbReference type="Proteomes" id="UP000219338">
    <property type="component" value="Unassembled WGS sequence"/>
</dbReference>
<keyword evidence="3" id="KW-1185">Reference proteome</keyword>
<sequence length="202" mass="23269">MVAVDYTEERRAAHNASSRRSYAKHRSLINEKRRDNYRKKKSQRRGCRLEPLVRQAARLVEIEVNNGRSHAEHCSLLAETMDHIKRLHARFGMLTQDSPKGFANAVYTQYQRTVTVDCPKGYRSYIDNAVLEMSAIEQSISQHEDIILNTAGVGKEMRWLHKVLEPVHTLVGWLEEMLMEAMISPACLKEKYKNGELAFLIA</sequence>
<feature type="region of interest" description="Disordered" evidence="1">
    <location>
        <begin position="1"/>
        <end position="27"/>
    </location>
</feature>
<gene>
    <name evidence="2" type="ORF">ARMOST_13541</name>
</gene>
<dbReference type="EMBL" id="FUEG01000011">
    <property type="protein sequence ID" value="SJL10157.1"/>
    <property type="molecule type" value="Genomic_DNA"/>
</dbReference>
<evidence type="ECO:0000256" key="1">
    <source>
        <dbReference type="SAM" id="MobiDB-lite"/>
    </source>
</evidence>
<accession>A0A284RN24</accession>
<name>A0A284RN24_ARMOS</name>
<reference evidence="3" key="1">
    <citation type="journal article" date="2017" name="Nat. Ecol. Evol.">
        <title>Genome expansion and lineage-specific genetic innovations in the forest pathogenic fungi Armillaria.</title>
        <authorList>
            <person name="Sipos G."/>
            <person name="Prasanna A.N."/>
            <person name="Walter M.C."/>
            <person name="O'Connor E."/>
            <person name="Balint B."/>
            <person name="Krizsan K."/>
            <person name="Kiss B."/>
            <person name="Hess J."/>
            <person name="Varga T."/>
            <person name="Slot J."/>
            <person name="Riley R."/>
            <person name="Boka B."/>
            <person name="Rigling D."/>
            <person name="Barry K."/>
            <person name="Lee J."/>
            <person name="Mihaltcheva S."/>
            <person name="LaButti K."/>
            <person name="Lipzen A."/>
            <person name="Waldron R."/>
            <person name="Moloney N.M."/>
            <person name="Sperisen C."/>
            <person name="Kredics L."/>
            <person name="Vagvoelgyi C."/>
            <person name="Patrignani A."/>
            <person name="Fitzpatrick D."/>
            <person name="Nagy I."/>
            <person name="Doyle S."/>
            <person name="Anderson J.B."/>
            <person name="Grigoriev I.V."/>
            <person name="Gueldener U."/>
            <person name="Muensterkoetter M."/>
            <person name="Nagy L.G."/>
        </authorList>
    </citation>
    <scope>NUCLEOTIDE SEQUENCE [LARGE SCALE GENOMIC DNA]</scope>
    <source>
        <strain evidence="3">C18/9</strain>
    </source>
</reference>
<evidence type="ECO:0000313" key="3">
    <source>
        <dbReference type="Proteomes" id="UP000219338"/>
    </source>
</evidence>
<organism evidence="2 3">
    <name type="scientific">Armillaria ostoyae</name>
    <name type="common">Armillaria root rot fungus</name>
    <dbReference type="NCBI Taxonomy" id="47428"/>
    <lineage>
        <taxon>Eukaryota</taxon>
        <taxon>Fungi</taxon>
        <taxon>Dikarya</taxon>
        <taxon>Basidiomycota</taxon>
        <taxon>Agaricomycotina</taxon>
        <taxon>Agaricomycetes</taxon>
        <taxon>Agaricomycetidae</taxon>
        <taxon>Agaricales</taxon>
        <taxon>Marasmiineae</taxon>
        <taxon>Physalacriaceae</taxon>
        <taxon>Armillaria</taxon>
    </lineage>
</organism>
<dbReference type="OrthoDB" id="2654423at2759"/>
<dbReference type="AlphaFoldDB" id="A0A284RN24"/>